<sequence>MLETIHFRNAKGLLLEKEIHMQQTKAHKQKPVLLQQLQVALLQ</sequence>
<evidence type="ECO:0000313" key="2">
    <source>
        <dbReference type="Proteomes" id="UP001307168"/>
    </source>
</evidence>
<dbReference type="RefSeq" id="WP_284142730.1">
    <property type="nucleotide sequence ID" value="NZ_JARNBG010000027.1"/>
</dbReference>
<proteinExistence type="predicted"/>
<accession>A0AAW9NEM6</accession>
<organism evidence="1 2">
    <name type="scientific">Peribacillus castrilensis</name>
    <dbReference type="NCBI Taxonomy" id="2897690"/>
    <lineage>
        <taxon>Bacteria</taxon>
        <taxon>Bacillati</taxon>
        <taxon>Bacillota</taxon>
        <taxon>Bacilli</taxon>
        <taxon>Bacillales</taxon>
        <taxon>Bacillaceae</taxon>
        <taxon>Peribacillus</taxon>
    </lineage>
</organism>
<dbReference type="Proteomes" id="UP001307168">
    <property type="component" value="Unassembled WGS sequence"/>
</dbReference>
<name>A0AAW9NEM6_9BACI</name>
<evidence type="ECO:0000313" key="1">
    <source>
        <dbReference type="EMBL" id="MEC0273912.1"/>
    </source>
</evidence>
<comment type="caution">
    <text evidence="1">The sequence shown here is derived from an EMBL/GenBank/DDBJ whole genome shotgun (WGS) entry which is preliminary data.</text>
</comment>
<dbReference type="EMBL" id="JARNBH010000012">
    <property type="protein sequence ID" value="MEC0273912.1"/>
    <property type="molecule type" value="Genomic_DNA"/>
</dbReference>
<keyword evidence="2" id="KW-1185">Reference proteome</keyword>
<dbReference type="AlphaFoldDB" id="A0AAW9NEM6"/>
<protein>
    <submittedName>
        <fullName evidence="1">Uncharacterized protein</fullName>
    </submittedName>
</protein>
<gene>
    <name evidence="1" type="ORF">P4706_12720</name>
</gene>
<reference evidence="1 2" key="1">
    <citation type="submission" date="2023-03" db="EMBL/GenBank/DDBJ databases">
        <title>Bacillus Genome Sequencing.</title>
        <authorList>
            <person name="Dunlap C."/>
        </authorList>
    </citation>
    <scope>NUCLEOTIDE SEQUENCE [LARGE SCALE GENOMIC DNA]</scope>
    <source>
        <strain evidence="1 2">B-41290</strain>
    </source>
</reference>